<keyword evidence="4" id="KW-0378">Hydrolase</keyword>
<dbReference type="CDD" id="cd18032">
    <property type="entry name" value="DEXHc_RE_I_III_res"/>
    <property type="match status" value="1"/>
</dbReference>
<dbReference type="SMART" id="SM00490">
    <property type="entry name" value="HELICc"/>
    <property type="match status" value="1"/>
</dbReference>
<dbReference type="Pfam" id="PF04851">
    <property type="entry name" value="ResIII"/>
    <property type="match status" value="1"/>
</dbReference>
<dbReference type="Pfam" id="PF08463">
    <property type="entry name" value="EcoEI_R_C"/>
    <property type="match status" value="1"/>
</dbReference>
<keyword evidence="5" id="KW-1185">Reference proteome</keyword>
<evidence type="ECO:0000313" key="5">
    <source>
        <dbReference type="Proteomes" id="UP000740413"/>
    </source>
</evidence>
<comment type="caution">
    <text evidence="4">The sequence shown here is derived from an EMBL/GenBank/DDBJ whole genome shotgun (WGS) entry which is preliminary data.</text>
</comment>
<dbReference type="PANTHER" id="PTHR47396">
    <property type="entry name" value="TYPE I RESTRICTION ENZYME ECOKI R PROTEIN"/>
    <property type="match status" value="1"/>
</dbReference>
<accession>A0ABS5WD25</accession>
<dbReference type="SMART" id="SM00487">
    <property type="entry name" value="DEXDc"/>
    <property type="match status" value="1"/>
</dbReference>
<feature type="coiled-coil region" evidence="1">
    <location>
        <begin position="141"/>
        <end position="211"/>
    </location>
</feature>
<gene>
    <name evidence="4" type="primary">hsdR</name>
    <name evidence="4" type="ORF">HW347_08540</name>
</gene>
<dbReference type="InterPro" id="IPR013670">
    <property type="entry name" value="EcoEI_R_C_dom"/>
</dbReference>
<dbReference type="InterPro" id="IPR001650">
    <property type="entry name" value="Helicase_C-like"/>
</dbReference>
<dbReference type="Gene3D" id="3.40.50.300">
    <property type="entry name" value="P-loop containing nucleotide triphosphate hydrolases"/>
    <property type="match status" value="2"/>
</dbReference>
<dbReference type="RefSeq" id="WP_214611453.1">
    <property type="nucleotide sequence ID" value="NZ_JACATN010000002.1"/>
</dbReference>
<dbReference type="NCBIfam" id="NF008521">
    <property type="entry name" value="PRK11448.1"/>
    <property type="match status" value="1"/>
</dbReference>
<reference evidence="5" key="1">
    <citation type="submission" date="2023-07" db="EMBL/GenBank/DDBJ databases">
        <title>Zobellia barbeyronii sp. nov., a new marine flavobacterium, isolated from green and red algae.</title>
        <authorList>
            <person name="Nedashkovskaya O.I."/>
            <person name="Otstavnykh N."/>
            <person name="Zhukova N."/>
            <person name="Guzev K."/>
            <person name="Chausova V."/>
            <person name="Tekutyeva L."/>
            <person name="Mikhailov V."/>
            <person name="Isaeva M."/>
        </authorList>
    </citation>
    <scope>NUCLEOTIDE SEQUENCE [LARGE SCALE GENOMIC DNA]</scope>
    <source>
        <strain evidence="5">KMM 6746</strain>
    </source>
</reference>
<dbReference type="SUPFAM" id="SSF52540">
    <property type="entry name" value="P-loop containing nucleoside triphosphate hydrolases"/>
    <property type="match status" value="1"/>
</dbReference>
<dbReference type="CDD" id="cd18799">
    <property type="entry name" value="SF2_C_EcoAI-like"/>
    <property type="match status" value="1"/>
</dbReference>
<evidence type="ECO:0000313" key="4">
    <source>
        <dbReference type="EMBL" id="MBT2161313.1"/>
    </source>
</evidence>
<dbReference type="Pfam" id="PF00271">
    <property type="entry name" value="Helicase_C"/>
    <property type="match status" value="1"/>
</dbReference>
<dbReference type="InterPro" id="IPR027417">
    <property type="entry name" value="P-loop_NTPase"/>
</dbReference>
<evidence type="ECO:0000256" key="1">
    <source>
        <dbReference type="SAM" id="Coils"/>
    </source>
</evidence>
<dbReference type="InterPro" id="IPR006935">
    <property type="entry name" value="Helicase/UvrB_N"/>
</dbReference>
<dbReference type="Gene3D" id="3.90.1570.30">
    <property type="match status" value="1"/>
</dbReference>
<keyword evidence="4" id="KW-0540">Nuclease</keyword>
<keyword evidence="4" id="KW-0255">Endonuclease</keyword>
<feature type="domain" description="Helicase ATP-binding" evidence="2">
    <location>
        <begin position="395"/>
        <end position="577"/>
    </location>
</feature>
<dbReference type="GO" id="GO:0009035">
    <property type="term" value="F:type I site-specific deoxyribonuclease activity"/>
    <property type="evidence" value="ECO:0007669"/>
    <property type="project" value="UniProtKB-EC"/>
</dbReference>
<dbReference type="PROSITE" id="PS51192">
    <property type="entry name" value="HELICASE_ATP_BIND_1"/>
    <property type="match status" value="1"/>
</dbReference>
<keyword evidence="1" id="KW-0175">Coiled coil</keyword>
<proteinExistence type="predicted"/>
<dbReference type="EMBL" id="JACATN010000002">
    <property type="protein sequence ID" value="MBT2161313.1"/>
    <property type="molecule type" value="Genomic_DNA"/>
</dbReference>
<evidence type="ECO:0000259" key="3">
    <source>
        <dbReference type="PROSITE" id="PS51194"/>
    </source>
</evidence>
<feature type="domain" description="Helicase C-terminal" evidence="3">
    <location>
        <begin position="654"/>
        <end position="814"/>
    </location>
</feature>
<dbReference type="Proteomes" id="UP000740413">
    <property type="component" value="Unassembled WGS sequence"/>
</dbReference>
<organism evidence="4 5">
    <name type="scientific">Zobellia barbeyronii</name>
    <dbReference type="NCBI Taxonomy" id="2748009"/>
    <lineage>
        <taxon>Bacteria</taxon>
        <taxon>Pseudomonadati</taxon>
        <taxon>Bacteroidota</taxon>
        <taxon>Flavobacteriia</taxon>
        <taxon>Flavobacteriales</taxon>
        <taxon>Flavobacteriaceae</taxon>
        <taxon>Zobellia</taxon>
    </lineage>
</organism>
<dbReference type="EC" id="3.1.21.3" evidence="4"/>
<dbReference type="PANTHER" id="PTHR47396:SF1">
    <property type="entry name" value="ATP-DEPENDENT HELICASE IRC3-RELATED"/>
    <property type="match status" value="1"/>
</dbReference>
<name>A0ABS5WD25_9FLAO</name>
<dbReference type="PROSITE" id="PS51194">
    <property type="entry name" value="HELICASE_CTER"/>
    <property type="match status" value="1"/>
</dbReference>
<dbReference type="InterPro" id="IPR050742">
    <property type="entry name" value="Helicase_Restrict-Modif_Enz"/>
</dbReference>
<dbReference type="InterPro" id="IPR014001">
    <property type="entry name" value="Helicase_ATP-bd"/>
</dbReference>
<protein>
    <submittedName>
        <fullName evidence="4">Type I restriction-modification system endonuclease</fullName>
        <ecNumber evidence="4">3.1.21.3</ecNumber>
    </submittedName>
</protein>
<evidence type="ECO:0000259" key="2">
    <source>
        <dbReference type="PROSITE" id="PS51192"/>
    </source>
</evidence>
<sequence>MKIKTNFSFLKDNYAGLYQLAILGERNCFSDPSTTLSKLRILSEKLSSILIDFEQLEEPVDKRQISRLTILQNNSETPSEIISILHTIRKSGNKASHSGEGSQPEARYMLRQAYYLTKWFIEVYEDEEVLVDYYTPEESWFASDDNRTEELEQELESLKVEVENYKQKIKEQTQISTEAKQERKERAFEKAKKTEENEAETRDRIDKQLRDAGWECDTQTLNYKSNKTLPQKGKQMAIAEWKCGTKWADYALFNGLELIGIVEAKKHIKNVMSDLGQAKTYSSLVTGENNISFPSHQNSTNYKVPFLFATNGKPYLEQHETASGIWFWDGRNQKNIARALSNWFSPRDLVEKLNYDENEGVEKLQKTDYDLLSDSSGLSLREYQIDAIKAVEHKILTNTEDRRALLAMATGTGKTRTMIGMCYRLIASGRFRRILFLVDRRMLGKQASDAFKEVHIEGLQTFAQIYDLQDLEDKAAQLDTKIHFATVQGMVQRIAYSDDSPSVGDYDCIVVDEAHRGYTLDREMDEEEVILRDQIDFQSKYRMVLDYFDAYRIGLTATPAIHTKDIFGDPVYMYSYRQAVIEGYLIDFEPPYVFQTTLSKDGIVWEKGDEVKIYDPEENEIKNIGATEDEIKVEITGFNRKVITENFNRVILNELISTYGILPEKRAKTLIFAATNVHADTIVKLLFEEYTELGEDVDADAIVKITGEVYNREDLLRKFKNDQYPSIVVTVDLLTTGIDVPSISNLVFLRRVNSRILYDQMVGRATRRCDEIGKEVFKIYDCVGVTEIMAKEQVMKPVAPLITKTFGHLVEELGIIEDNYSKEAKVDRIIAKIQRKVSGFNNEQKEQFSLLSGEPTVRDFAKKLKSIDIENVNQSIQDFGHLWEFLDREKGKALNYGTLYSNHEDKVEEVTRAYEKNLKPKDYLESFAEYINNNRNEITALNIVCTKPSSLTRNDLKELRLILDTQGFNKNNLNTAYKEVTNTEIVADIIAHIRTSALGETLVDHQERITNAVAKLKASHDWNQIQLKWLDKMEAQLQKESIITLEDLNKPPFSVDGGLKKLNKVFKDETAEIIKELNEYLYA</sequence>